<feature type="compositionally biased region" description="Low complexity" evidence="3">
    <location>
        <begin position="187"/>
        <end position="201"/>
    </location>
</feature>
<dbReference type="PANTHER" id="PTHR11102:SF160">
    <property type="entry name" value="ERAD-ASSOCIATED E3 UBIQUITIN-PROTEIN LIGASE COMPONENT HRD3"/>
    <property type="match status" value="1"/>
</dbReference>
<reference evidence="4 5" key="1">
    <citation type="submission" date="2020-12" db="EMBL/GenBank/DDBJ databases">
        <title>Metabolic potential, ecology and presence of endohyphal bacteria is reflected in genomic diversity of Mucoromycotina.</title>
        <authorList>
            <person name="Muszewska A."/>
            <person name="Okrasinska A."/>
            <person name="Steczkiewicz K."/>
            <person name="Drgas O."/>
            <person name="Orlowska M."/>
            <person name="Perlinska-Lenart U."/>
            <person name="Aleksandrzak-Piekarczyk T."/>
            <person name="Szatraj K."/>
            <person name="Zielenkiewicz U."/>
            <person name="Pilsyk S."/>
            <person name="Malc E."/>
            <person name="Mieczkowski P."/>
            <person name="Kruszewska J.S."/>
            <person name="Biernat P."/>
            <person name="Pawlowska J."/>
        </authorList>
    </citation>
    <scope>NUCLEOTIDE SEQUENCE [LARGE SCALE GENOMIC DNA]</scope>
    <source>
        <strain evidence="4 5">CBS 142.35</strain>
    </source>
</reference>
<dbReference type="PROSITE" id="PS50005">
    <property type="entry name" value="TPR"/>
    <property type="match status" value="1"/>
</dbReference>
<feature type="region of interest" description="Disordered" evidence="3">
    <location>
        <begin position="642"/>
        <end position="670"/>
    </location>
</feature>
<dbReference type="EMBL" id="JAEPRB010000125">
    <property type="protein sequence ID" value="KAG2220900.1"/>
    <property type="molecule type" value="Genomic_DNA"/>
</dbReference>
<feature type="region of interest" description="Disordered" evidence="3">
    <location>
        <begin position="183"/>
        <end position="235"/>
    </location>
</feature>
<feature type="region of interest" description="Disordered" evidence="3">
    <location>
        <begin position="1"/>
        <end position="79"/>
    </location>
</feature>
<accession>A0A8H7S1G0</accession>
<dbReference type="Proteomes" id="UP000646827">
    <property type="component" value="Unassembled WGS sequence"/>
</dbReference>
<gene>
    <name evidence="4" type="ORF">INT45_013029</name>
</gene>
<organism evidence="4 5">
    <name type="scientific">Circinella minor</name>
    <dbReference type="NCBI Taxonomy" id="1195481"/>
    <lineage>
        <taxon>Eukaryota</taxon>
        <taxon>Fungi</taxon>
        <taxon>Fungi incertae sedis</taxon>
        <taxon>Mucoromycota</taxon>
        <taxon>Mucoromycotina</taxon>
        <taxon>Mucoromycetes</taxon>
        <taxon>Mucorales</taxon>
        <taxon>Lichtheimiaceae</taxon>
        <taxon>Circinella</taxon>
    </lineage>
</organism>
<keyword evidence="5" id="KW-1185">Reference proteome</keyword>
<dbReference type="Pfam" id="PF08238">
    <property type="entry name" value="Sel1"/>
    <property type="match status" value="24"/>
</dbReference>
<dbReference type="GO" id="GO:0005789">
    <property type="term" value="C:endoplasmic reticulum membrane"/>
    <property type="evidence" value="ECO:0007669"/>
    <property type="project" value="TreeGrafter"/>
</dbReference>
<dbReference type="InterPro" id="IPR006597">
    <property type="entry name" value="Sel1-like"/>
</dbReference>
<dbReference type="Gene3D" id="1.25.40.10">
    <property type="entry name" value="Tetratricopeptide repeat domain"/>
    <property type="match status" value="10"/>
</dbReference>
<evidence type="ECO:0000256" key="1">
    <source>
        <dbReference type="ARBA" id="ARBA00038101"/>
    </source>
</evidence>
<evidence type="ECO:0008006" key="6">
    <source>
        <dbReference type="Google" id="ProtNLM"/>
    </source>
</evidence>
<dbReference type="SMART" id="SM00028">
    <property type="entry name" value="TPR"/>
    <property type="match status" value="5"/>
</dbReference>
<dbReference type="InterPro" id="IPR011990">
    <property type="entry name" value="TPR-like_helical_dom_sf"/>
</dbReference>
<evidence type="ECO:0000313" key="4">
    <source>
        <dbReference type="EMBL" id="KAG2220900.1"/>
    </source>
</evidence>
<evidence type="ECO:0000256" key="2">
    <source>
        <dbReference type="PROSITE-ProRule" id="PRU00339"/>
    </source>
</evidence>
<dbReference type="GO" id="GO:0036503">
    <property type="term" value="P:ERAD pathway"/>
    <property type="evidence" value="ECO:0007669"/>
    <property type="project" value="TreeGrafter"/>
</dbReference>
<feature type="compositionally biased region" description="Low complexity" evidence="3">
    <location>
        <begin position="36"/>
        <end position="70"/>
    </location>
</feature>
<dbReference type="InterPro" id="IPR019734">
    <property type="entry name" value="TPR_rpt"/>
</dbReference>
<dbReference type="PANTHER" id="PTHR11102">
    <property type="entry name" value="SEL-1-LIKE PROTEIN"/>
    <property type="match status" value="1"/>
</dbReference>
<proteinExistence type="inferred from homology"/>
<feature type="region of interest" description="Disordered" evidence="3">
    <location>
        <begin position="1729"/>
        <end position="1762"/>
    </location>
</feature>
<feature type="non-terminal residue" evidence="4">
    <location>
        <position position="1"/>
    </location>
</feature>
<dbReference type="OrthoDB" id="272077at2759"/>
<feature type="compositionally biased region" description="Low complexity" evidence="3">
    <location>
        <begin position="1735"/>
        <end position="1762"/>
    </location>
</feature>
<keyword evidence="2" id="KW-0802">TPR repeat</keyword>
<feature type="compositionally biased region" description="Basic residues" evidence="3">
    <location>
        <begin position="1"/>
        <end position="18"/>
    </location>
</feature>
<sequence length="1762" mass="197463">KKSSITNQHHTHHHRHYNKSSNECQHTSNNHRDKSTASTSKISSSNRNSTNSSGNITTNQQQNHQQYQQKPKQHQKQVRRSIQLYNHVQEASYRLVKRHLNEKKINELLPPSSCPPTSEQLLGFSSINTTIDKRASGYSTTTISSNESLATALFSFAATSSSSSLGITPISSLSSCHSKLGHETAENDTTTTITSDNLSHTSSDSRSNKKNKENNNTIFVNTSSPSTNDLHPTASQDLDVRHSSSLYTNINGSSCTTDTELYSSLVNNASTKLARVWVAQCKVHGFFGTKPKIDEGFQDLLKLAKQNTVSPTPEAYAPLAVCYDYGLTPNRQSDPQRAFKWYKKAITTTSSTTDIDTSTNRMLAFAYYRMGVLSSSLWSRSLDALKYFHLSAVQGSPMGQYMLGLYYQYGIAVKQASSSQAEKWYTSSAEQGNSDAQAALGLLLIDHVNETEKGVKWLELAAEQNNARALLRLGSFYEEAQDDQRAMAYYQKAATTATSDRDLALAHYLVGINYRMGDLGLTMDASRAVQHLTVSANAGYAPAQRALGLMHAQGIGVLKDDVKAHQLYQKAVAQGDIRAIGLLAEQNEHGRGCIMDLKNALKLYNKAANAGSVAAQLSLAELLQRIGHRAQAFTWFEKVANTSSSSLPPSSLSTTNENDNNNNNNSSDLNIDFIQQRNTARLMVARYRLQGLGGVEKKIAWAFNELITLADCDHFIDAYYWVAACYEEGVFVQRNIRKAFEYYEKAATHGDTDGQFQVAFMLANGVSEPPVVFIKRNHAKAFEWYSKAADAGHKTAQYSLGLYYLNAIQPVTKIDNEKAAHLFERAASQGVIVAMIQLAKIMLKSNSGQEQEALYWLRRAASQGDAAGMRELAAAYESGVAASFIKDDNNDTTNMRAIALQLLKKAAEEKNDALSWVAMARYYENGWSVLVDIPQAIHCYSQAESLGYSKAGLALADMFERRSMWQEALDKYDQMAKENELQSSVGWKSRLAKGRLVVFQHKGTTEDMKTVYSWMHDMVEQDVGAVEPFEMLGACYEYGRGTAQDISSAITWYEMALAQTNKTMPINVVGIDWIKERARFRLGVLYFKQKQHVAAFEQFQSIVPLLEEMNHHSSETRQHARITRYYLGYLLLHGEKVSQNIELAKQWLTQAADEGEGAAAYELGMWALEQENEHEAKNRFDQGVSARHAGCMRQLALLLEREQRYDLTWDGRDTLEWLEYAARLGDIEALVHLGLAYEFGLGTTIARGQMEKSLPLYIAAAQQNNMRAMMKAGETFSKMGRHCEAVNWLKKAEPYSLTARTMIASYHLQGRGGLKQEGGFIMLKSIIEEHQQEEKDNSVTRKKDEQDQNGMSLAMFLLGQCFELGHETQQDLQEAEKWYHRAVAMYEHTDAAYRIGILRSMQGDDVGALEWYRRAAEKGRHREAQYQVGIFHKDGRGGLEPNITAARNYFVRASDQGHPRAKYELAHILWRKREYQDAFYLYDIAAKLMVPEALREIGNLYHQGISKVLPRDYKRAFECFCEAAQLGDATAALMVGTYFEEGYLEQQPDPPSIGIDRDQALQWYETAYRLGCGPLAELAIGNLKHTMADELGPELHEEAEDLREEAFDWFSEVAMEFREETQHANIMVALYHIHGWGRIPIDEHEGFRLLRQVADAGGVQAFAEVAKCYDEGIGVECNITQALKFWEMAAEAQQDINAMMRAAEIYEKGLAGQMNSQKASHYYVKAKTAATRQQSPSEITPSSSSSSSYSLSTRSSFASIRN</sequence>
<name>A0A8H7S1G0_9FUNG</name>
<feature type="compositionally biased region" description="Polar residues" evidence="3">
    <location>
        <begin position="217"/>
        <end position="235"/>
    </location>
</feature>
<dbReference type="SMART" id="SM00671">
    <property type="entry name" value="SEL1"/>
    <property type="match status" value="27"/>
</dbReference>
<evidence type="ECO:0000256" key="3">
    <source>
        <dbReference type="SAM" id="MobiDB-lite"/>
    </source>
</evidence>
<protein>
    <recommendedName>
        <fullName evidence="6">HCP-like protein</fullName>
    </recommendedName>
</protein>
<feature type="repeat" description="TPR" evidence="2">
    <location>
        <begin position="467"/>
        <end position="500"/>
    </location>
</feature>
<dbReference type="InterPro" id="IPR050767">
    <property type="entry name" value="Sel1_AlgK"/>
</dbReference>
<comment type="caution">
    <text evidence="4">The sequence shown here is derived from an EMBL/GenBank/DDBJ whole genome shotgun (WGS) entry which is preliminary data.</text>
</comment>
<feature type="compositionally biased region" description="Polar residues" evidence="3">
    <location>
        <begin position="19"/>
        <end position="28"/>
    </location>
</feature>
<comment type="similarity">
    <text evidence="1">Belongs to the sel-1 family.</text>
</comment>
<dbReference type="SUPFAM" id="SSF81901">
    <property type="entry name" value="HCP-like"/>
    <property type="match status" value="9"/>
</dbReference>
<evidence type="ECO:0000313" key="5">
    <source>
        <dbReference type="Proteomes" id="UP000646827"/>
    </source>
</evidence>